<dbReference type="EMBL" id="JAAECE010000002">
    <property type="protein sequence ID" value="KAF1805284.1"/>
    <property type="molecule type" value="Genomic_DNA"/>
</dbReference>
<reference evidence="1 2" key="1">
    <citation type="submission" date="2019-09" db="EMBL/GenBank/DDBJ databases">
        <authorList>
            <consortium name="DOE Joint Genome Institute"/>
            <person name="Mondo S.J."/>
            <person name="Navarro-Mendoza M.I."/>
            <person name="Perez-Arques C."/>
            <person name="Panchal S."/>
            <person name="Nicolas F.E."/>
            <person name="Ganguly P."/>
            <person name="Pangilinan J."/>
            <person name="Grigoriev I."/>
            <person name="Heitman J."/>
            <person name="Sanya K."/>
            <person name="Garre V."/>
        </authorList>
    </citation>
    <scope>NUCLEOTIDE SEQUENCE [LARGE SCALE GENOMIC DNA]</scope>
    <source>
        <strain evidence="1 2">MU402</strain>
    </source>
</reference>
<evidence type="ECO:0000313" key="1">
    <source>
        <dbReference type="EMBL" id="KAF1805284.1"/>
    </source>
</evidence>
<protein>
    <submittedName>
        <fullName evidence="1">Uncharacterized protein</fullName>
    </submittedName>
</protein>
<proteinExistence type="predicted"/>
<accession>A0A8H4BND0</accession>
<comment type="caution">
    <text evidence="1">The sequence shown here is derived from an EMBL/GenBank/DDBJ whole genome shotgun (WGS) entry which is preliminary data.</text>
</comment>
<organism evidence="1 2">
    <name type="scientific">Mucor circinelloides f. lusitanicus</name>
    <name type="common">Mucor racemosus var. lusitanicus</name>
    <dbReference type="NCBI Taxonomy" id="29924"/>
    <lineage>
        <taxon>Eukaryota</taxon>
        <taxon>Fungi</taxon>
        <taxon>Fungi incertae sedis</taxon>
        <taxon>Mucoromycota</taxon>
        <taxon>Mucoromycotina</taxon>
        <taxon>Mucoromycetes</taxon>
        <taxon>Mucorales</taxon>
        <taxon>Mucorineae</taxon>
        <taxon>Mucoraceae</taxon>
        <taxon>Mucor</taxon>
    </lineage>
</organism>
<gene>
    <name evidence="1" type="ORF">FB192DRAFT_1444057</name>
</gene>
<dbReference type="Proteomes" id="UP000469890">
    <property type="component" value="Unassembled WGS sequence"/>
</dbReference>
<dbReference type="AlphaFoldDB" id="A0A8H4BND0"/>
<name>A0A8H4BND0_MUCCL</name>
<sequence>MNFRATIIRMISENLENELNAAIIKDFCTKNAFADYDAVNLEAMAHETIVHTVMNCRTTATQEYKVTDKVVQFDAYDFAKDCNWVSSNASFYADTALNGRLLREGFSITNPIFSSKFFRPMYEKVFFCSRLNMGQTCKESMVLLVVGLLHILGKKTAKYEIQSDEVAPHREGLKQATFSASKDSPWPPVYFALLGLLGDPEDHEDHEEDDNVNLLDYITNDGDAIDWDTAVSDFVKFMKSSPTYKPAIGKRKRSEAQFLHFQGFSDDNCVVCNAYVYHKHVPEDYMNVWLLLTHQHIHTQHVPGQATFNFSLCHSTCLLTC</sequence>
<evidence type="ECO:0000313" key="2">
    <source>
        <dbReference type="Proteomes" id="UP000469890"/>
    </source>
</evidence>